<dbReference type="InterPro" id="IPR006482">
    <property type="entry name" value="Cas7_Csh2/Csh2"/>
</dbReference>
<evidence type="ECO:0000256" key="1">
    <source>
        <dbReference type="SAM" id="MobiDB-lite"/>
    </source>
</evidence>
<name>A0A2T1DBD9_9CYAN</name>
<dbReference type="EMBL" id="PVWG01000023">
    <property type="protein sequence ID" value="PSB17842.1"/>
    <property type="molecule type" value="Genomic_DNA"/>
</dbReference>
<dbReference type="Proteomes" id="UP000238634">
    <property type="component" value="Unassembled WGS sequence"/>
</dbReference>
<sequence length="274" mass="29770">METQSLSAISNPDVRHDFVMVFDVTDGNPNGDPDNGGEPRQDPIDMRGMFNESLYIASGTALDAPQLAAIADAEKANGKDKSAVAKSARQLIFERFIDVRLFGAVLTQITKIGNGGQVTGAIQIDTARSVTPIEIRRDGITRCAGATEKDGLNQNMGAQFRVPYGLYTTMGTYSAALAKAQGNPISAEDLEKFWKALALHLELTPSTMRGRMILRDVLVYTHESKFGSARTEDLQAALSIKTDVESPRSIEDYTITIAETPKGVTMTRLRDVLV</sequence>
<gene>
    <name evidence="2" type="ORF">C7B65_17450</name>
</gene>
<feature type="region of interest" description="Disordered" evidence="1">
    <location>
        <begin position="23"/>
        <end position="43"/>
    </location>
</feature>
<evidence type="ECO:0000313" key="2">
    <source>
        <dbReference type="EMBL" id="PSB17842.1"/>
    </source>
</evidence>
<accession>A0A2T1DBD9</accession>
<dbReference type="Pfam" id="PF05107">
    <property type="entry name" value="Cas_Cas7"/>
    <property type="match status" value="1"/>
</dbReference>
<dbReference type="GO" id="GO:0043571">
    <property type="term" value="P:maintenance of CRISPR repeat elements"/>
    <property type="evidence" value="ECO:0007669"/>
    <property type="project" value="InterPro"/>
</dbReference>
<reference evidence="2 3" key="1">
    <citation type="submission" date="2018-02" db="EMBL/GenBank/DDBJ databases">
        <authorList>
            <person name="Cohen D.B."/>
            <person name="Kent A.D."/>
        </authorList>
    </citation>
    <scope>NUCLEOTIDE SEQUENCE [LARGE SCALE GENOMIC DNA]</scope>
    <source>
        <strain evidence="2 3">ULC007</strain>
    </source>
</reference>
<comment type="caution">
    <text evidence="2">The sequence shown here is derived from an EMBL/GenBank/DDBJ whole genome shotgun (WGS) entry which is preliminary data.</text>
</comment>
<keyword evidence="3" id="KW-1185">Reference proteome</keyword>
<dbReference type="RefSeq" id="WP_073073849.1">
    <property type="nucleotide sequence ID" value="NZ_MPPI01000026.1"/>
</dbReference>
<organism evidence="2 3">
    <name type="scientific">Phormidesmis priestleyi ULC007</name>
    <dbReference type="NCBI Taxonomy" id="1920490"/>
    <lineage>
        <taxon>Bacteria</taxon>
        <taxon>Bacillati</taxon>
        <taxon>Cyanobacteriota</taxon>
        <taxon>Cyanophyceae</taxon>
        <taxon>Leptolyngbyales</taxon>
        <taxon>Leptolyngbyaceae</taxon>
        <taxon>Phormidesmis</taxon>
    </lineage>
</organism>
<reference evidence="2 3" key="2">
    <citation type="submission" date="2018-03" db="EMBL/GenBank/DDBJ databases">
        <title>The ancient ancestry and fast evolution of plastids.</title>
        <authorList>
            <person name="Moore K.R."/>
            <person name="Magnabosco C."/>
            <person name="Momper L."/>
            <person name="Gold D.A."/>
            <person name="Bosak T."/>
            <person name="Fournier G.P."/>
        </authorList>
    </citation>
    <scope>NUCLEOTIDE SEQUENCE [LARGE SCALE GENOMIC DNA]</scope>
    <source>
        <strain evidence="2 3">ULC007</strain>
    </source>
</reference>
<dbReference type="AlphaFoldDB" id="A0A2T1DBD9"/>
<evidence type="ECO:0000313" key="3">
    <source>
        <dbReference type="Proteomes" id="UP000238634"/>
    </source>
</evidence>
<evidence type="ECO:0008006" key="4">
    <source>
        <dbReference type="Google" id="ProtNLM"/>
    </source>
</evidence>
<dbReference type="STRING" id="1920490.GCA_001895925_01251"/>
<proteinExistence type="predicted"/>
<feature type="compositionally biased region" description="Low complexity" evidence="1">
    <location>
        <begin position="26"/>
        <end position="36"/>
    </location>
</feature>
<dbReference type="OrthoDB" id="9776792at2"/>
<protein>
    <recommendedName>
        <fullName evidence="4">Type I-C CRISPR-associated protein Cas7/Csd2</fullName>
    </recommendedName>
</protein>